<sequence length="1413" mass="161130">MRRAILLSKRTSRRIEGPSAATPAQNHQIGRAKGKAPSDVSSSSEATNNPILECPSCGALVWQSESTGRDPRTKELRFTICCNQGQIKLPHLRQPPPVLAKLLKCKQFRETIRVYNALLAFTSIGANIDYSAVFGRGPFTFRIQGQTYHRIRSLIPKPGLPPKYLQLYIFDTANEFKNQLEALSQTTSEGKADEATLKVLIEMVDANNFLAKVFRRVRDRYEANSGEVRSVSYMIKGKANNMTYLNHLRLLDLLSATCEYGFNTEIPLHLEDGSSRTRKFVSIRQFYASQIQTRLKEGMTLIKSGRLLHQYVDVYSAIEEDRPRWHRNNQDVLRAELYSNVCDAVEKGDTDARTVGKRFILPPSFTGGPRYLIEKYHDAMAICRQFGNPDLFITMTANPNWKEIKDHLAAYGGDSPNDRPDIECRVFKMKLDQLLDNFKKGTFFAPYTAALHRIEFQKRCLPHAHILLWFGYHSRTPSPEEIDKIISAELPDKQKDPEAYELVAKHMIHGPCGVHRPRSPCMENHVRVKKFPRPFTQSTSIDKSGYIIYRRRKNKNANILKDGILLDNASVIPHNIEILKKYAAHINVEWCNRTSAIKYLFKYISKGVDRATILIEKGPDPPMSEKGIDPQTSEKGKERVKKARNEIKEYQDCRYLSACESMWRTFAYSIHKRQPSVMKLVVHLEGEHDITIKDTDNLGRVIQKPDIEKTMFTEWMVLCRTSAFARTLTYVQIPEFFTWNNSSKVWSERKRGTSIGRVVTVHPASGDHYYLRILINKVKGPRSYTELKTFNGVTYPDFKSTCCARGLLANDAEWHESMVELNTWGTPSQLREMFVTLLIYCHVANPKELWDKCWKSLSEDILYKKRKEFKHPQLEIYDAKLEQYTLLELEKALRNQEHTLTDFPGMHTPDPLLLKELGNTLWQQELQYNIAKGKSRHDTQYTLLNHEQLDVYQAIIESTQEDCGKLFFVYGAGGTGKTFLYQTIISRLRSEKKIVLPVASSGIAALLLPGGRTAHSRFNIPIDLKATSTCHITPGTMLAELIEKAALIIWDEAPMTDRHAFEALDKSLRDILSLHDPKARTLLFGGKTVLLGGDFRQILPVIPQGTRADIVSASISHSYLWESCHKFTLQKNICLSEDEKEFSNYVLRVGDGNPLPTEVNEFDEDEEDQLISIDRTLVEELSSDPHKQILEATYGRTDQWKGTKQDYTERAILTPRNETVDEINEYMISEDCGVSKEYLSSDSFGIIDTDSENNETLYPVEYLNSLSFPGLPAHKLTLKVGAPFMLLRNLNQKKGLCNGTRLIVTNLGERVIRGKIVTGSHIGHKVDLPRIIPSESVTKHPFTLERRQFPIRLCYAMTINKSQGQSLKGVVLYLPQPIFTHGQLYVGLSRVTTKSGLKIIQGKDQKIGRVRPQ</sequence>
<dbReference type="PANTHER" id="PTHR10492">
    <property type="match status" value="1"/>
</dbReference>
<keyword evidence="1" id="KW-0067">ATP-binding</keyword>
<dbReference type="InterPro" id="IPR027417">
    <property type="entry name" value="P-loop_NTPase"/>
</dbReference>
<keyword evidence="1" id="KW-0233">DNA recombination</keyword>
<evidence type="ECO:0000259" key="4">
    <source>
        <dbReference type="Pfam" id="PF14214"/>
    </source>
</evidence>
<dbReference type="GO" id="GO:0016887">
    <property type="term" value="F:ATP hydrolysis activity"/>
    <property type="evidence" value="ECO:0007669"/>
    <property type="project" value="RHEA"/>
</dbReference>
<dbReference type="PANTHER" id="PTHR10492:SF90">
    <property type="entry name" value="ATP-DEPENDENT DNA HELICASE"/>
    <property type="match status" value="1"/>
</dbReference>
<dbReference type="Gene3D" id="3.40.50.300">
    <property type="entry name" value="P-loop containing nucleotide triphosphate hydrolases"/>
    <property type="match status" value="2"/>
</dbReference>
<proteinExistence type="inferred from homology"/>
<dbReference type="GO" id="GO:0006310">
    <property type="term" value="P:DNA recombination"/>
    <property type="evidence" value="ECO:0007669"/>
    <property type="project" value="UniProtKB-KW"/>
</dbReference>
<reference evidence="6 7" key="1">
    <citation type="journal article" date="2014" name="Genome Biol.">
        <title>Transcriptome and methylome profiling reveals relics of genome dominance in the mesopolyploid Brassica oleracea.</title>
        <authorList>
            <person name="Parkin I.A."/>
            <person name="Koh C."/>
            <person name="Tang H."/>
            <person name="Robinson S.J."/>
            <person name="Kagale S."/>
            <person name="Clarke W.E."/>
            <person name="Town C.D."/>
            <person name="Nixon J."/>
            <person name="Krishnakumar V."/>
            <person name="Bidwell S.L."/>
            <person name="Denoeud F."/>
            <person name="Belcram H."/>
            <person name="Links M.G."/>
            <person name="Just J."/>
            <person name="Clarke C."/>
            <person name="Bender T."/>
            <person name="Huebert T."/>
            <person name="Mason A.S."/>
            <person name="Pires J.C."/>
            <person name="Barker G."/>
            <person name="Moore J."/>
            <person name="Walley P.G."/>
            <person name="Manoli S."/>
            <person name="Batley J."/>
            <person name="Edwards D."/>
            <person name="Nelson M.N."/>
            <person name="Wang X."/>
            <person name="Paterson A.H."/>
            <person name="King G."/>
            <person name="Bancroft I."/>
            <person name="Chalhoub B."/>
            <person name="Sharpe A.G."/>
        </authorList>
    </citation>
    <scope>NUCLEOTIDE SEQUENCE</scope>
    <source>
        <strain evidence="6 7">cv. TO1000</strain>
    </source>
</reference>
<feature type="compositionally biased region" description="Basic and acidic residues" evidence="2">
    <location>
        <begin position="626"/>
        <end position="639"/>
    </location>
</feature>
<dbReference type="InterPro" id="IPR049163">
    <property type="entry name" value="Pif1-like_2B_dom"/>
</dbReference>
<dbReference type="EC" id="5.6.2.3" evidence="1"/>
<keyword evidence="7" id="KW-1185">Reference proteome</keyword>
<evidence type="ECO:0000259" key="5">
    <source>
        <dbReference type="Pfam" id="PF21530"/>
    </source>
</evidence>
<dbReference type="EnsemblPlants" id="Bo1g005120.1">
    <property type="protein sequence ID" value="Bo1g005120.1"/>
    <property type="gene ID" value="Bo1g005120"/>
</dbReference>
<protein>
    <recommendedName>
        <fullName evidence="1">ATP-dependent DNA helicase</fullName>
        <ecNumber evidence="1">5.6.2.3</ecNumber>
    </recommendedName>
</protein>
<dbReference type="eggNOG" id="KOG0987">
    <property type="taxonomic scope" value="Eukaryota"/>
</dbReference>
<dbReference type="GO" id="GO:0043139">
    <property type="term" value="F:5'-3' DNA helicase activity"/>
    <property type="evidence" value="ECO:0007669"/>
    <property type="project" value="UniProtKB-EC"/>
</dbReference>
<evidence type="ECO:0000313" key="6">
    <source>
        <dbReference type="EnsemblPlants" id="Bo1g005120.1"/>
    </source>
</evidence>
<dbReference type="Proteomes" id="UP000032141">
    <property type="component" value="Chromosome C1"/>
</dbReference>
<comment type="similarity">
    <text evidence="1">Belongs to the helicase family.</text>
</comment>
<dbReference type="CDD" id="cd18809">
    <property type="entry name" value="SF1_C_RecD"/>
    <property type="match status" value="1"/>
</dbReference>
<keyword evidence="1" id="KW-0227">DNA damage</keyword>
<accession>A0A0D3A1D6</accession>
<organism evidence="6 7">
    <name type="scientific">Brassica oleracea var. oleracea</name>
    <dbReference type="NCBI Taxonomy" id="109376"/>
    <lineage>
        <taxon>Eukaryota</taxon>
        <taxon>Viridiplantae</taxon>
        <taxon>Streptophyta</taxon>
        <taxon>Embryophyta</taxon>
        <taxon>Tracheophyta</taxon>
        <taxon>Spermatophyta</taxon>
        <taxon>Magnoliopsida</taxon>
        <taxon>eudicotyledons</taxon>
        <taxon>Gunneridae</taxon>
        <taxon>Pentapetalae</taxon>
        <taxon>rosids</taxon>
        <taxon>malvids</taxon>
        <taxon>Brassicales</taxon>
        <taxon>Brassicaceae</taxon>
        <taxon>Brassiceae</taxon>
        <taxon>Brassica</taxon>
    </lineage>
</organism>
<evidence type="ECO:0000313" key="7">
    <source>
        <dbReference type="Proteomes" id="UP000032141"/>
    </source>
</evidence>
<dbReference type="Pfam" id="PF14214">
    <property type="entry name" value="Helitron_like_N"/>
    <property type="match status" value="1"/>
</dbReference>
<feature type="region of interest" description="Disordered" evidence="2">
    <location>
        <begin position="615"/>
        <end position="639"/>
    </location>
</feature>
<evidence type="ECO:0000256" key="2">
    <source>
        <dbReference type="SAM" id="MobiDB-lite"/>
    </source>
</evidence>
<dbReference type="HOGENOM" id="CLU_001324_0_2_1"/>
<dbReference type="GO" id="GO:0006281">
    <property type="term" value="P:DNA repair"/>
    <property type="evidence" value="ECO:0007669"/>
    <property type="project" value="UniProtKB-KW"/>
</dbReference>
<keyword evidence="1" id="KW-0378">Hydrolase</keyword>
<feature type="region of interest" description="Disordered" evidence="2">
    <location>
        <begin position="1"/>
        <end position="47"/>
    </location>
</feature>
<keyword evidence="1" id="KW-0234">DNA repair</keyword>
<dbReference type="Gramene" id="Bo1g005120.1">
    <property type="protein sequence ID" value="Bo1g005120.1"/>
    <property type="gene ID" value="Bo1g005120"/>
</dbReference>
<feature type="domain" description="DNA helicase Pif1-like 2B" evidence="5">
    <location>
        <begin position="1261"/>
        <end position="1307"/>
    </location>
</feature>
<dbReference type="OMA" id="HDEANGM"/>
<dbReference type="Pfam" id="PF05970">
    <property type="entry name" value="PIF1"/>
    <property type="match status" value="1"/>
</dbReference>
<keyword evidence="1" id="KW-0547">Nucleotide-binding</keyword>
<evidence type="ECO:0000256" key="1">
    <source>
        <dbReference type="RuleBase" id="RU363044"/>
    </source>
</evidence>
<comment type="catalytic activity">
    <reaction evidence="1">
        <text>ATP + H2O = ADP + phosphate + H(+)</text>
        <dbReference type="Rhea" id="RHEA:13065"/>
        <dbReference type="ChEBI" id="CHEBI:15377"/>
        <dbReference type="ChEBI" id="CHEBI:15378"/>
        <dbReference type="ChEBI" id="CHEBI:30616"/>
        <dbReference type="ChEBI" id="CHEBI:43474"/>
        <dbReference type="ChEBI" id="CHEBI:456216"/>
        <dbReference type="EC" id="5.6.2.3"/>
    </reaction>
</comment>
<dbReference type="InterPro" id="IPR025476">
    <property type="entry name" value="Helitron_helicase-like"/>
</dbReference>
<keyword evidence="1" id="KW-0347">Helicase</keyword>
<name>A0A0D3A1D6_BRAOL</name>
<dbReference type="GO" id="GO:0000723">
    <property type="term" value="P:telomere maintenance"/>
    <property type="evidence" value="ECO:0007669"/>
    <property type="project" value="InterPro"/>
</dbReference>
<reference evidence="6" key="2">
    <citation type="submission" date="2015-03" db="UniProtKB">
        <authorList>
            <consortium name="EnsemblPlants"/>
        </authorList>
    </citation>
    <scope>IDENTIFICATION</scope>
</reference>
<evidence type="ECO:0000259" key="3">
    <source>
        <dbReference type="Pfam" id="PF05970"/>
    </source>
</evidence>
<feature type="domain" description="Helitron helicase-like" evidence="4">
    <location>
        <begin position="286"/>
        <end position="468"/>
    </location>
</feature>
<comment type="cofactor">
    <cofactor evidence="1">
        <name>Mg(2+)</name>
        <dbReference type="ChEBI" id="CHEBI:18420"/>
    </cofactor>
</comment>
<dbReference type="InterPro" id="IPR010285">
    <property type="entry name" value="DNA_helicase_pif1-like_DEAD"/>
</dbReference>
<dbReference type="SUPFAM" id="SSF52540">
    <property type="entry name" value="P-loop containing nucleoside triphosphate hydrolases"/>
    <property type="match status" value="2"/>
</dbReference>
<dbReference type="GO" id="GO:0005524">
    <property type="term" value="F:ATP binding"/>
    <property type="evidence" value="ECO:0007669"/>
    <property type="project" value="UniProtKB-KW"/>
</dbReference>
<feature type="domain" description="DNA helicase Pif1-like DEAD-box helicase" evidence="3">
    <location>
        <begin position="944"/>
        <end position="1153"/>
    </location>
</feature>
<dbReference type="Pfam" id="PF21530">
    <property type="entry name" value="Pif1_2B_dom"/>
    <property type="match status" value="1"/>
</dbReference>